<feature type="domain" description="Acyl-CoA dehydrogenase/oxidase N-terminal" evidence="7">
    <location>
        <begin position="35"/>
        <end position="101"/>
    </location>
</feature>
<dbReference type="Gene3D" id="1.20.140.10">
    <property type="entry name" value="Butyryl-CoA Dehydrogenase, subunit A, domain 3"/>
    <property type="match status" value="1"/>
</dbReference>
<keyword evidence="3" id="KW-0285">Flavoprotein</keyword>
<evidence type="ECO:0000256" key="4">
    <source>
        <dbReference type="ARBA" id="ARBA00022827"/>
    </source>
</evidence>
<keyword evidence="5" id="KW-0560">Oxidoreductase</keyword>
<name>A0ABP9DG14_9ACTN</name>
<keyword evidence="4" id="KW-0274">FAD</keyword>
<dbReference type="Gene3D" id="1.10.540.10">
    <property type="entry name" value="Acyl-CoA dehydrogenase/oxidase, N-terminal domain"/>
    <property type="match status" value="1"/>
</dbReference>
<accession>A0ABP9DG14</accession>
<feature type="domain" description="Acyl-CoA dehydrogenase/oxidase C-terminal" evidence="6">
    <location>
        <begin position="248"/>
        <end position="376"/>
    </location>
</feature>
<evidence type="ECO:0000256" key="1">
    <source>
        <dbReference type="ARBA" id="ARBA00001974"/>
    </source>
</evidence>
<dbReference type="InterPro" id="IPR013786">
    <property type="entry name" value="AcylCoA_DH/ox_N"/>
</dbReference>
<dbReference type="PANTHER" id="PTHR43884">
    <property type="entry name" value="ACYL-COA DEHYDROGENASE"/>
    <property type="match status" value="1"/>
</dbReference>
<dbReference type="InterPro" id="IPR036250">
    <property type="entry name" value="AcylCo_DH-like_C"/>
</dbReference>
<sequence length="378" mass="39163">MTPTAAATNAANAANTAAAAVHTALVGLPRVVDLLAARAEEHDREGTFPYQGIEVAHEAGLLTLTVGPRHGGAGLGLLDTVQLLSRLARGDASVALLTAQTLLLHAEQARTAAWPAGLYRRLLTESRRGPALVATVRAAAAVTAERDAEGWLLTGRLTGVPGAEALAWLAVLARTAGPEPHTGLFLIRGDSPGVEIDPNPELLGLRATAAHDVLLDAVRVGPGAAVGLTPADGPPGEAARTTAAWRDLALAAVQLGTALAARDWLVRHLRQAGPVEGRGRLGLAELECSLIGAEELLYGVAARVDRADATALDRTGAARLLVDRTVATAVQQAVTLAGAAGLSRRHPLERHLRDALSARAYALPEELVLERLARSVVD</sequence>
<reference evidence="9" key="1">
    <citation type="journal article" date="2019" name="Int. J. Syst. Evol. Microbiol.">
        <title>The Global Catalogue of Microorganisms (GCM) 10K type strain sequencing project: providing services to taxonomists for standard genome sequencing and annotation.</title>
        <authorList>
            <consortium name="The Broad Institute Genomics Platform"/>
            <consortium name="The Broad Institute Genome Sequencing Center for Infectious Disease"/>
            <person name="Wu L."/>
            <person name="Ma J."/>
        </authorList>
    </citation>
    <scope>NUCLEOTIDE SEQUENCE [LARGE SCALE GENOMIC DNA]</scope>
    <source>
        <strain evidence="9">JCM 13006</strain>
    </source>
</reference>
<comment type="cofactor">
    <cofactor evidence="1">
        <name>FAD</name>
        <dbReference type="ChEBI" id="CHEBI:57692"/>
    </cofactor>
</comment>
<dbReference type="InterPro" id="IPR009100">
    <property type="entry name" value="AcylCoA_DH/oxidase_NM_dom_sf"/>
</dbReference>
<dbReference type="InterPro" id="IPR009075">
    <property type="entry name" value="AcylCo_DH/oxidase_C"/>
</dbReference>
<dbReference type="RefSeq" id="WP_345696135.1">
    <property type="nucleotide sequence ID" value="NZ_BAABIS010000001.1"/>
</dbReference>
<keyword evidence="9" id="KW-1185">Reference proteome</keyword>
<gene>
    <name evidence="8" type="ORF">GCM10023235_16820</name>
</gene>
<comment type="caution">
    <text evidence="8">The sequence shown here is derived from an EMBL/GenBank/DDBJ whole genome shotgun (WGS) entry which is preliminary data.</text>
</comment>
<evidence type="ECO:0000256" key="3">
    <source>
        <dbReference type="ARBA" id="ARBA00022630"/>
    </source>
</evidence>
<dbReference type="EMBL" id="BAABIS010000001">
    <property type="protein sequence ID" value="GAA4841635.1"/>
    <property type="molecule type" value="Genomic_DNA"/>
</dbReference>
<dbReference type="Pfam" id="PF00441">
    <property type="entry name" value="Acyl-CoA_dh_1"/>
    <property type="match status" value="1"/>
</dbReference>
<dbReference type="SUPFAM" id="SSF56645">
    <property type="entry name" value="Acyl-CoA dehydrogenase NM domain-like"/>
    <property type="match status" value="1"/>
</dbReference>
<dbReference type="Pfam" id="PF02771">
    <property type="entry name" value="Acyl-CoA_dh_N"/>
    <property type="match status" value="1"/>
</dbReference>
<dbReference type="SUPFAM" id="SSF47203">
    <property type="entry name" value="Acyl-CoA dehydrogenase C-terminal domain-like"/>
    <property type="match status" value="1"/>
</dbReference>
<evidence type="ECO:0000313" key="9">
    <source>
        <dbReference type="Proteomes" id="UP001501752"/>
    </source>
</evidence>
<comment type="similarity">
    <text evidence="2">Belongs to the acyl-CoA dehydrogenase family.</text>
</comment>
<dbReference type="Proteomes" id="UP001501752">
    <property type="component" value="Unassembled WGS sequence"/>
</dbReference>
<dbReference type="PANTHER" id="PTHR43884:SF25">
    <property type="entry name" value="ACYL-COA DEHYDROGENASE YDBM-RELATED"/>
    <property type="match status" value="1"/>
</dbReference>
<evidence type="ECO:0000256" key="2">
    <source>
        <dbReference type="ARBA" id="ARBA00009347"/>
    </source>
</evidence>
<evidence type="ECO:0000259" key="7">
    <source>
        <dbReference type="Pfam" id="PF02771"/>
    </source>
</evidence>
<dbReference type="InterPro" id="IPR046373">
    <property type="entry name" value="Acyl-CoA_Oxase/DH_mid-dom_sf"/>
</dbReference>
<proteinExistence type="inferred from homology"/>
<dbReference type="InterPro" id="IPR037069">
    <property type="entry name" value="AcylCoA_DH/ox_N_sf"/>
</dbReference>
<evidence type="ECO:0000313" key="8">
    <source>
        <dbReference type="EMBL" id="GAA4841635.1"/>
    </source>
</evidence>
<dbReference type="PIRSF" id="PIRSF016578">
    <property type="entry name" value="HsaA"/>
    <property type="match status" value="1"/>
</dbReference>
<protein>
    <submittedName>
        <fullName evidence="8">Acyl-CoA dehydrogenase family protein</fullName>
    </submittedName>
</protein>
<organism evidence="8 9">
    <name type="scientific">Kitasatospora terrestris</name>
    <dbReference type="NCBI Taxonomy" id="258051"/>
    <lineage>
        <taxon>Bacteria</taxon>
        <taxon>Bacillati</taxon>
        <taxon>Actinomycetota</taxon>
        <taxon>Actinomycetes</taxon>
        <taxon>Kitasatosporales</taxon>
        <taxon>Streptomycetaceae</taxon>
        <taxon>Kitasatospora</taxon>
    </lineage>
</organism>
<evidence type="ECO:0000256" key="5">
    <source>
        <dbReference type="ARBA" id="ARBA00023002"/>
    </source>
</evidence>
<dbReference type="Gene3D" id="2.40.110.10">
    <property type="entry name" value="Butyryl-CoA Dehydrogenase, subunit A, domain 2"/>
    <property type="match status" value="1"/>
</dbReference>
<evidence type="ECO:0000259" key="6">
    <source>
        <dbReference type="Pfam" id="PF00441"/>
    </source>
</evidence>